<accession>A0A8H5LU22</accession>
<proteinExistence type="predicted"/>
<evidence type="ECO:0000256" key="5">
    <source>
        <dbReference type="ARBA" id="ARBA00023163"/>
    </source>
</evidence>
<dbReference type="InterPro" id="IPR051615">
    <property type="entry name" value="Transcr_Regulatory_Elem"/>
</dbReference>
<feature type="compositionally biased region" description="Low complexity" evidence="7">
    <location>
        <begin position="643"/>
        <end position="657"/>
    </location>
</feature>
<dbReference type="GO" id="GO:0003677">
    <property type="term" value="F:DNA binding"/>
    <property type="evidence" value="ECO:0007669"/>
    <property type="project" value="UniProtKB-KW"/>
</dbReference>
<dbReference type="OrthoDB" id="2123952at2759"/>
<evidence type="ECO:0000256" key="1">
    <source>
        <dbReference type="ARBA" id="ARBA00022723"/>
    </source>
</evidence>
<evidence type="ECO:0000259" key="8">
    <source>
        <dbReference type="SMART" id="SM00906"/>
    </source>
</evidence>
<keyword evidence="1" id="KW-0479">Metal-binding</keyword>
<feature type="compositionally biased region" description="Polar residues" evidence="7">
    <location>
        <begin position="625"/>
        <end position="638"/>
    </location>
</feature>
<evidence type="ECO:0000256" key="2">
    <source>
        <dbReference type="ARBA" id="ARBA00022833"/>
    </source>
</evidence>
<evidence type="ECO:0000256" key="4">
    <source>
        <dbReference type="ARBA" id="ARBA00023125"/>
    </source>
</evidence>
<dbReference type="PANTHER" id="PTHR31313:SF78">
    <property type="entry name" value="TRANSCRIPTION FACTOR DOMAIN-CONTAINING PROTEIN"/>
    <property type="match status" value="1"/>
</dbReference>
<feature type="region of interest" description="Disordered" evidence="7">
    <location>
        <begin position="76"/>
        <end position="97"/>
    </location>
</feature>
<dbReference type="Proteomes" id="UP000559256">
    <property type="component" value="Unassembled WGS sequence"/>
</dbReference>
<reference evidence="9 10" key="1">
    <citation type="journal article" date="2020" name="ISME J.">
        <title>Uncovering the hidden diversity of litter-decomposition mechanisms in mushroom-forming fungi.</title>
        <authorList>
            <person name="Floudas D."/>
            <person name="Bentzer J."/>
            <person name="Ahren D."/>
            <person name="Johansson T."/>
            <person name="Persson P."/>
            <person name="Tunlid A."/>
        </authorList>
    </citation>
    <scope>NUCLEOTIDE SEQUENCE [LARGE SCALE GENOMIC DNA]</scope>
    <source>
        <strain evidence="9 10">CBS 291.85</strain>
    </source>
</reference>
<dbReference type="SMART" id="SM00906">
    <property type="entry name" value="Fungal_trans"/>
    <property type="match status" value="1"/>
</dbReference>
<feature type="compositionally biased region" description="Polar residues" evidence="7">
    <location>
        <begin position="8"/>
        <end position="20"/>
    </location>
</feature>
<feature type="compositionally biased region" description="Polar residues" evidence="7">
    <location>
        <begin position="465"/>
        <end position="482"/>
    </location>
</feature>
<keyword evidence="2" id="KW-0862">Zinc</keyword>
<comment type="caution">
    <text evidence="9">The sequence shown here is derived from an EMBL/GenBank/DDBJ whole genome shotgun (WGS) entry which is preliminary data.</text>
</comment>
<dbReference type="InterPro" id="IPR007219">
    <property type="entry name" value="XnlR_reg_dom"/>
</dbReference>
<evidence type="ECO:0000313" key="10">
    <source>
        <dbReference type="Proteomes" id="UP000559256"/>
    </source>
</evidence>
<feature type="region of interest" description="Disordered" evidence="7">
    <location>
        <begin position="1184"/>
        <end position="1209"/>
    </location>
</feature>
<dbReference type="GO" id="GO:0008270">
    <property type="term" value="F:zinc ion binding"/>
    <property type="evidence" value="ECO:0007669"/>
    <property type="project" value="InterPro"/>
</dbReference>
<keyword evidence="3" id="KW-0805">Transcription regulation</keyword>
<feature type="compositionally biased region" description="Low complexity" evidence="7">
    <location>
        <begin position="432"/>
        <end position="449"/>
    </location>
</feature>
<feature type="region of interest" description="Disordered" evidence="7">
    <location>
        <begin position="1"/>
        <end position="35"/>
    </location>
</feature>
<keyword evidence="4" id="KW-0238">DNA-binding</keyword>
<protein>
    <recommendedName>
        <fullName evidence="8">Xylanolytic transcriptional activator regulatory domain-containing protein</fullName>
    </recommendedName>
</protein>
<feature type="compositionally biased region" description="Polar residues" evidence="7">
    <location>
        <begin position="83"/>
        <end position="95"/>
    </location>
</feature>
<evidence type="ECO:0000256" key="7">
    <source>
        <dbReference type="SAM" id="MobiDB-lite"/>
    </source>
</evidence>
<dbReference type="EMBL" id="JAACJM010000013">
    <property type="protein sequence ID" value="KAF5369399.1"/>
    <property type="molecule type" value="Genomic_DNA"/>
</dbReference>
<dbReference type="Pfam" id="PF04082">
    <property type="entry name" value="Fungal_trans"/>
    <property type="match status" value="1"/>
</dbReference>
<dbReference type="GO" id="GO:0006351">
    <property type="term" value="P:DNA-templated transcription"/>
    <property type="evidence" value="ECO:0007669"/>
    <property type="project" value="InterPro"/>
</dbReference>
<dbReference type="PANTHER" id="PTHR31313">
    <property type="entry name" value="TY1 ENHANCER ACTIVATOR"/>
    <property type="match status" value="1"/>
</dbReference>
<sequence length="1209" mass="133734">MDPELYLSSDSNFRQVSVKTESPPSPDLLPASASLQPHYPLSFPSKYHSSHFLAQPPAQQSLVRFGASSHPTALSPPMAFSRQWPTGQSPSSSASVPKYDIDLDNAMSFDDDYNDMSDLAEVDHGASDSTHILESRNLLKGEKILVISAESPNANVKGHLGPMSLVGTAFSLELVGNVRPIVRVWSNFIYVACTFLGPSRKRGPPKGYIDAIEARLHQTEALLGIVLASGDERADTLIRDLSQVRVSQILERFPSLLFLRRKQQRILVKDPLAREIINRVDNSPYGVKGRNGGDRASGKSRYAVAAAADAKDGDSAKAKLASTHPSNEWQDRVTAMLRSFKQSTANGSEDSFDPARRKTVTQSLTVQDTRLKDHVPVTIMDSPSGISSDGGASPGRRQRRRVDEFDDGDHSREKPGYQSASAPVSTVSTPVASALSSQWPSSASSTNSSPGIPPKDFLGRRSSHPGISSALSLGSRDSQSQFGGLKTDITPTARRPMPNVLSEESCSLEDDEELTDAVGELSLTEEEQVRYHGKVSGLHLLGSRDRIDHRNQGGIWRFPKAGVWPPSPSISRSLSEDEERLSYLPPAELQEHLLDVYFRVVHPSFPVIHKRLFYDALCSGPPTLYSDTPPSMSQAQTLDSDSHTTSSRSSSSSPYNSRPRRVPALLLFAIFSVAARYSNHPSIPSKPSIYSSAGDHYLEQAIKILDKVYTNPRPSTCQALLVMGYQEVGVASMTRGWSFVGMAIRMAQDLGMHRSADRWTRLGLGGRLFGDQELQERRRIWYGCVIMDKYVSAYIGRPLMIFERDFDTALPSVNDLEEMEEIQTDESSAPVRGRIISCFNAAAGLSGILSMIIQAVYAVRPVSSSHGEAVYLEQILAKWYHELPEHLQHPLSFKHSAPLPHVLTLHLQYWCAVLLLHRPFVRTSSCENPEHSSANTREGEDASITRGKSYELCSGAANHITSIASLYMERYSLDCCPVFLCYYVFTAGLMHVTTVSTFPKDPQGRLGFQKCLDLLKAMGIVWPSADCAFELLRGANVDLEIIDQPAFAPLAISHKRSLDNADTGDERYDALNELQYPPSSPSSVGSFSRHQQPFYNQQVHSYPNNLHSPTPTFYTYTTPTNYQQHWVPETQPQFDNTLYDGTVPQNHSYGLVEDRVPAMGRPTNHHNNSNELWNDYHSSVPHQTGYPATMSVHHTSSSHSFHSQESYSL</sequence>
<evidence type="ECO:0000256" key="3">
    <source>
        <dbReference type="ARBA" id="ARBA00023015"/>
    </source>
</evidence>
<organism evidence="9 10">
    <name type="scientific">Tetrapyrgos nigripes</name>
    <dbReference type="NCBI Taxonomy" id="182062"/>
    <lineage>
        <taxon>Eukaryota</taxon>
        <taxon>Fungi</taxon>
        <taxon>Dikarya</taxon>
        <taxon>Basidiomycota</taxon>
        <taxon>Agaricomycotina</taxon>
        <taxon>Agaricomycetes</taxon>
        <taxon>Agaricomycetidae</taxon>
        <taxon>Agaricales</taxon>
        <taxon>Marasmiineae</taxon>
        <taxon>Marasmiaceae</taxon>
        <taxon>Tetrapyrgos</taxon>
    </lineage>
</organism>
<keyword evidence="5" id="KW-0804">Transcription</keyword>
<gene>
    <name evidence="9" type="ORF">D9758_002493</name>
</gene>
<feature type="domain" description="Xylanolytic transcriptional activator regulatory" evidence="8">
    <location>
        <begin position="736"/>
        <end position="817"/>
    </location>
</feature>
<name>A0A8H5LU22_9AGAR</name>
<evidence type="ECO:0000313" key="9">
    <source>
        <dbReference type="EMBL" id="KAF5369399.1"/>
    </source>
</evidence>
<evidence type="ECO:0000256" key="6">
    <source>
        <dbReference type="ARBA" id="ARBA00023242"/>
    </source>
</evidence>
<keyword evidence="6" id="KW-0539">Nucleus</keyword>
<dbReference type="CDD" id="cd12148">
    <property type="entry name" value="fungal_TF_MHR"/>
    <property type="match status" value="1"/>
</dbReference>
<feature type="compositionally biased region" description="Polar residues" evidence="7">
    <location>
        <begin position="418"/>
        <end position="431"/>
    </location>
</feature>
<dbReference type="AlphaFoldDB" id="A0A8H5LU22"/>
<feature type="region of interest" description="Disordered" evidence="7">
    <location>
        <begin position="344"/>
        <end position="511"/>
    </location>
</feature>
<feature type="region of interest" description="Disordered" evidence="7">
    <location>
        <begin position="625"/>
        <end position="658"/>
    </location>
</feature>
<keyword evidence="10" id="KW-1185">Reference proteome</keyword>
<feature type="compositionally biased region" description="Low complexity" evidence="7">
    <location>
        <begin position="1191"/>
        <end position="1209"/>
    </location>
</feature>